<dbReference type="PANTHER" id="PTHR43596:SF1">
    <property type="entry name" value="ADP,ATP CARRIER PROTEIN"/>
    <property type="match status" value="1"/>
</dbReference>
<evidence type="ECO:0000256" key="1">
    <source>
        <dbReference type="ARBA" id="ARBA00022692"/>
    </source>
</evidence>
<dbReference type="SUPFAM" id="SSF103473">
    <property type="entry name" value="MFS general substrate transporter"/>
    <property type="match status" value="1"/>
</dbReference>
<feature type="transmembrane region" description="Helical" evidence="4">
    <location>
        <begin position="301"/>
        <end position="320"/>
    </location>
</feature>
<evidence type="ECO:0000256" key="3">
    <source>
        <dbReference type="ARBA" id="ARBA00023136"/>
    </source>
</evidence>
<accession>A0AA37V7C3</accession>
<dbReference type="RefSeq" id="WP_284350877.1">
    <property type="nucleotide sequence ID" value="NZ_BRXS01000004.1"/>
</dbReference>
<organism evidence="5 6">
    <name type="scientific">Roseisolibacter agri</name>
    <dbReference type="NCBI Taxonomy" id="2014610"/>
    <lineage>
        <taxon>Bacteria</taxon>
        <taxon>Pseudomonadati</taxon>
        <taxon>Gemmatimonadota</taxon>
        <taxon>Gemmatimonadia</taxon>
        <taxon>Gemmatimonadales</taxon>
        <taxon>Gemmatimonadaceae</taxon>
        <taxon>Roseisolibacter</taxon>
    </lineage>
</organism>
<evidence type="ECO:0000256" key="2">
    <source>
        <dbReference type="ARBA" id="ARBA00022989"/>
    </source>
</evidence>
<dbReference type="Pfam" id="PF07690">
    <property type="entry name" value="MFS_1"/>
    <property type="match status" value="1"/>
</dbReference>
<dbReference type="GO" id="GO:0022857">
    <property type="term" value="F:transmembrane transporter activity"/>
    <property type="evidence" value="ECO:0007669"/>
    <property type="project" value="InterPro"/>
</dbReference>
<sequence length="468" mass="50424">MSAGVTTRVSDSALARAIGARGGEGKALLWSCAYYFLVLTAYYILRPIRDEMGVAGGVENLAWLFTGTLAGMLLLHPLYTWIVARLTRRRFIALTYRFFIANLVIFYLLLRAAGGDTPDPARAVWIGRAFFIWTSVFNLFVVSVFWSFTTDMYRPAQSRRLFGVIAVGGTLGSILGSSITSALAGTLGAANLLLVSGLFLEAAAWAARALETREPELAAAAQADVAEGERDRAAVTQPEAKDAVIGGGVADGVRHVLASPYLLGIAVVMLFFTISSTFLYFQQSQIAKDTFGADSAGRTQFFANVDLLVNALTLVAQVFLTGRVLRWLGVGIGLAFLPAVSLLGFAAIGIAPVLPAVVVLQVLRRVGNFAIQRPAREVLYTVLPRTDKYKSKNFNDTFVYRLGDQVGAWSATLIGWLGFGLSGLSWTMVPLSAAWLALAFWLGARYRGLQAGAEPAPRPALEPRPNIA</sequence>
<dbReference type="AlphaFoldDB" id="A0AA37V7C3"/>
<feature type="transmembrane region" description="Helical" evidence="4">
    <location>
        <begin position="398"/>
        <end position="419"/>
    </location>
</feature>
<feature type="transmembrane region" description="Helical" evidence="4">
    <location>
        <begin position="130"/>
        <end position="149"/>
    </location>
</feature>
<gene>
    <name evidence="5" type="ORF">rosag_29390</name>
</gene>
<dbReference type="Gene3D" id="1.20.1250.20">
    <property type="entry name" value="MFS general substrate transporter like domains"/>
    <property type="match status" value="1"/>
</dbReference>
<evidence type="ECO:0000313" key="5">
    <source>
        <dbReference type="EMBL" id="GLC26426.1"/>
    </source>
</evidence>
<keyword evidence="2 4" id="KW-1133">Transmembrane helix</keyword>
<comment type="caution">
    <text evidence="5">The sequence shown here is derived from an EMBL/GenBank/DDBJ whole genome shotgun (WGS) entry which is preliminary data.</text>
</comment>
<evidence type="ECO:0000256" key="4">
    <source>
        <dbReference type="SAM" id="Phobius"/>
    </source>
</evidence>
<feature type="transmembrane region" description="Helical" evidence="4">
    <location>
        <begin position="261"/>
        <end position="281"/>
    </location>
</feature>
<dbReference type="InterPro" id="IPR011701">
    <property type="entry name" value="MFS"/>
</dbReference>
<reference evidence="5" key="1">
    <citation type="submission" date="2022-08" db="EMBL/GenBank/DDBJ databases">
        <title>Draft genome sequencing of Roseisolibacter agri AW1220.</title>
        <authorList>
            <person name="Tobiishi Y."/>
            <person name="Tonouchi A."/>
        </authorList>
    </citation>
    <scope>NUCLEOTIDE SEQUENCE</scope>
    <source>
        <strain evidence="5">AW1220</strain>
    </source>
</reference>
<feature type="transmembrane region" description="Helical" evidence="4">
    <location>
        <begin position="27"/>
        <end position="45"/>
    </location>
</feature>
<dbReference type="EMBL" id="BRXS01000004">
    <property type="protein sequence ID" value="GLC26426.1"/>
    <property type="molecule type" value="Genomic_DNA"/>
</dbReference>
<protein>
    <submittedName>
        <fullName evidence="5">MFS transporter</fullName>
    </submittedName>
</protein>
<feature type="transmembrane region" description="Helical" evidence="4">
    <location>
        <begin position="161"/>
        <end position="184"/>
    </location>
</feature>
<evidence type="ECO:0000313" key="6">
    <source>
        <dbReference type="Proteomes" id="UP001161325"/>
    </source>
</evidence>
<dbReference type="InterPro" id="IPR036259">
    <property type="entry name" value="MFS_trans_sf"/>
</dbReference>
<feature type="transmembrane region" description="Helical" evidence="4">
    <location>
        <begin position="332"/>
        <end position="363"/>
    </location>
</feature>
<dbReference type="Proteomes" id="UP001161325">
    <property type="component" value="Unassembled WGS sequence"/>
</dbReference>
<keyword evidence="3 4" id="KW-0472">Membrane</keyword>
<feature type="transmembrane region" description="Helical" evidence="4">
    <location>
        <begin position="61"/>
        <end position="84"/>
    </location>
</feature>
<name>A0AA37V7C3_9BACT</name>
<dbReference type="PANTHER" id="PTHR43596">
    <property type="entry name" value="ADP,ATP CARRIER PROTEIN"/>
    <property type="match status" value="1"/>
</dbReference>
<feature type="transmembrane region" description="Helical" evidence="4">
    <location>
        <begin position="425"/>
        <end position="444"/>
    </location>
</feature>
<keyword evidence="1 4" id="KW-0812">Transmembrane</keyword>
<keyword evidence="6" id="KW-1185">Reference proteome</keyword>
<feature type="transmembrane region" description="Helical" evidence="4">
    <location>
        <begin position="91"/>
        <end position="110"/>
    </location>
</feature>
<proteinExistence type="predicted"/>